<dbReference type="Proteomes" id="UP000677228">
    <property type="component" value="Unassembled WGS sequence"/>
</dbReference>
<dbReference type="Proteomes" id="UP000682733">
    <property type="component" value="Unassembled WGS sequence"/>
</dbReference>
<dbReference type="AlphaFoldDB" id="A0A8S2N4Y3"/>
<dbReference type="EMBL" id="CAJOBA010034433">
    <property type="protein sequence ID" value="CAF3985249.1"/>
    <property type="molecule type" value="Genomic_DNA"/>
</dbReference>
<reference evidence="2" key="1">
    <citation type="submission" date="2021-02" db="EMBL/GenBank/DDBJ databases">
        <authorList>
            <person name="Nowell W R."/>
        </authorList>
    </citation>
    <scope>NUCLEOTIDE SEQUENCE</scope>
</reference>
<comment type="caution">
    <text evidence="2">The sequence shown here is derived from an EMBL/GenBank/DDBJ whole genome shotgun (WGS) entry which is preliminary data.</text>
</comment>
<gene>
    <name evidence="1" type="ORF">OVA965_LOCUS22720</name>
    <name evidence="2" type="ORF">TMI583_LOCUS23433</name>
</gene>
<organism evidence="2 3">
    <name type="scientific">Didymodactylos carnosus</name>
    <dbReference type="NCBI Taxonomy" id="1234261"/>
    <lineage>
        <taxon>Eukaryota</taxon>
        <taxon>Metazoa</taxon>
        <taxon>Spiralia</taxon>
        <taxon>Gnathifera</taxon>
        <taxon>Rotifera</taxon>
        <taxon>Eurotatoria</taxon>
        <taxon>Bdelloidea</taxon>
        <taxon>Philodinida</taxon>
        <taxon>Philodinidae</taxon>
        <taxon>Didymodactylos</taxon>
    </lineage>
</organism>
<evidence type="ECO:0000313" key="1">
    <source>
        <dbReference type="EMBL" id="CAF1174058.1"/>
    </source>
</evidence>
<name>A0A8S2N4Y3_9BILA</name>
<protein>
    <submittedName>
        <fullName evidence="2">Uncharacterized protein</fullName>
    </submittedName>
</protein>
<sequence length="176" mass="21084">MITKYERHSDKIDQQTDFLELLTRFKNIVEENIKKSTYDPDRIVAIYFYIAEIQQGYELLRNDGQTLEEINQMISELIETGNKKYICISIIRGIETKIPNRIYFDSTNPRNPNDTNKRSEIIQKFYGYFIENISSVRELLQNVFDDANYRLKLKNLQSKLLHTKPLYIKYYFDKSK</sequence>
<evidence type="ECO:0000313" key="2">
    <source>
        <dbReference type="EMBL" id="CAF3985249.1"/>
    </source>
</evidence>
<proteinExistence type="predicted"/>
<evidence type="ECO:0000313" key="3">
    <source>
        <dbReference type="Proteomes" id="UP000682733"/>
    </source>
</evidence>
<dbReference type="EMBL" id="CAJNOK010012910">
    <property type="protein sequence ID" value="CAF1174058.1"/>
    <property type="molecule type" value="Genomic_DNA"/>
</dbReference>
<accession>A0A8S2N4Y3</accession>